<evidence type="ECO:0000313" key="1">
    <source>
        <dbReference type="EMBL" id="BBO87240.1"/>
    </source>
</evidence>
<accession>A0A5K8A4M0</accession>
<proteinExistence type="predicted"/>
<name>A0A5K8A4M0_9BACT</name>
<dbReference type="EMBL" id="AP021879">
    <property type="protein sequence ID" value="BBO87240.1"/>
    <property type="molecule type" value="Genomic_DNA"/>
</dbReference>
<organism evidence="1 2">
    <name type="scientific">Desulfosarcina ovata subsp. ovata</name>
    <dbReference type="NCBI Taxonomy" id="2752305"/>
    <lineage>
        <taxon>Bacteria</taxon>
        <taxon>Pseudomonadati</taxon>
        <taxon>Thermodesulfobacteriota</taxon>
        <taxon>Desulfobacteria</taxon>
        <taxon>Desulfobacterales</taxon>
        <taxon>Desulfosarcinaceae</taxon>
        <taxon>Desulfosarcina</taxon>
    </lineage>
</organism>
<dbReference type="RefSeq" id="WP_155308718.1">
    <property type="nucleotide sequence ID" value="NZ_AP021879.1"/>
</dbReference>
<sequence length="54" mass="5707">MSTLASGLSFSLVHETLRFRLRMRTLAVLPPYKGALLLNALGGHLCAPGETGPA</sequence>
<evidence type="ECO:0000313" key="2">
    <source>
        <dbReference type="Proteomes" id="UP000422108"/>
    </source>
</evidence>
<protein>
    <submittedName>
        <fullName evidence="1">Uncharacterized protein</fullName>
    </submittedName>
</protein>
<dbReference type="AlphaFoldDB" id="A0A5K8A4M0"/>
<dbReference type="Proteomes" id="UP000422108">
    <property type="component" value="Chromosome"/>
</dbReference>
<gene>
    <name evidence="1" type="ORF">DSCOOX_04200</name>
</gene>
<keyword evidence="2" id="KW-1185">Reference proteome</keyword>
<reference evidence="1 2" key="1">
    <citation type="submission" date="2019-11" db="EMBL/GenBank/DDBJ databases">
        <title>Comparative genomics of hydrocarbon-degrading Desulfosarcina strains.</title>
        <authorList>
            <person name="Watanabe M."/>
            <person name="Kojima H."/>
            <person name="Fukui M."/>
        </authorList>
    </citation>
    <scope>NUCLEOTIDE SEQUENCE [LARGE SCALE GENOMIC DNA]</scope>
    <source>
        <strain evidence="2">oXyS1</strain>
    </source>
</reference>